<protein>
    <submittedName>
        <fullName evidence="10">Pimeloyl-CoA dehydrogenase small subunit</fullName>
    </submittedName>
</protein>
<evidence type="ECO:0000256" key="3">
    <source>
        <dbReference type="ARBA" id="ARBA00022630"/>
    </source>
</evidence>
<dbReference type="InterPro" id="IPR036250">
    <property type="entry name" value="AcylCo_DH-like_C"/>
</dbReference>
<dbReference type="Gene3D" id="1.20.140.10">
    <property type="entry name" value="Butyryl-CoA Dehydrogenase, subunit A, domain 3"/>
    <property type="match status" value="1"/>
</dbReference>
<dbReference type="OrthoDB" id="7328575at2"/>
<keyword evidence="3 6" id="KW-0285">Flavoprotein</keyword>
<evidence type="ECO:0000313" key="10">
    <source>
        <dbReference type="EMBL" id="TPG04908.1"/>
    </source>
</evidence>
<dbReference type="GO" id="GO:0050660">
    <property type="term" value="F:flavin adenine dinucleotide binding"/>
    <property type="evidence" value="ECO:0007669"/>
    <property type="project" value="InterPro"/>
</dbReference>
<dbReference type="Gene3D" id="2.40.110.10">
    <property type="entry name" value="Butyryl-CoA Dehydrogenase, subunit A, domain 2"/>
    <property type="match status" value="1"/>
</dbReference>
<evidence type="ECO:0000256" key="4">
    <source>
        <dbReference type="ARBA" id="ARBA00022827"/>
    </source>
</evidence>
<name>A0A502BWR4_9SPHN</name>
<evidence type="ECO:0000259" key="9">
    <source>
        <dbReference type="Pfam" id="PF02771"/>
    </source>
</evidence>
<evidence type="ECO:0000256" key="6">
    <source>
        <dbReference type="RuleBase" id="RU362125"/>
    </source>
</evidence>
<dbReference type="SUPFAM" id="SSF47203">
    <property type="entry name" value="Acyl-CoA dehydrogenase C-terminal domain-like"/>
    <property type="match status" value="1"/>
</dbReference>
<dbReference type="InterPro" id="IPR046373">
    <property type="entry name" value="Acyl-CoA_Oxase/DH_mid-dom_sf"/>
</dbReference>
<evidence type="ECO:0000313" key="11">
    <source>
        <dbReference type="Proteomes" id="UP000318413"/>
    </source>
</evidence>
<keyword evidence="11" id="KW-1185">Reference proteome</keyword>
<keyword evidence="5 6" id="KW-0560">Oxidoreductase</keyword>
<accession>A0A502BWR4</accession>
<evidence type="ECO:0000259" key="7">
    <source>
        <dbReference type="Pfam" id="PF00441"/>
    </source>
</evidence>
<dbReference type="AlphaFoldDB" id="A0A502BWR4"/>
<dbReference type="RefSeq" id="WP_140872843.1">
    <property type="nucleotide sequence ID" value="NZ_RCZK01000028.1"/>
</dbReference>
<dbReference type="InterPro" id="IPR009075">
    <property type="entry name" value="AcylCo_DH/oxidase_C"/>
</dbReference>
<gene>
    <name evidence="10" type="ORF">EAH84_15275</name>
</gene>
<dbReference type="PANTHER" id="PTHR43884:SF20">
    <property type="entry name" value="ACYL-COA DEHYDROGENASE FADE28"/>
    <property type="match status" value="1"/>
</dbReference>
<proteinExistence type="inferred from homology"/>
<feature type="domain" description="Acyl-CoA dehydrogenase/oxidase N-terminal" evidence="9">
    <location>
        <begin position="6"/>
        <end position="101"/>
    </location>
</feature>
<dbReference type="GO" id="GO:0003995">
    <property type="term" value="F:acyl-CoA dehydrogenase activity"/>
    <property type="evidence" value="ECO:0007669"/>
    <property type="project" value="TreeGrafter"/>
</dbReference>
<dbReference type="EMBL" id="RCZK01000028">
    <property type="protein sequence ID" value="TPG04908.1"/>
    <property type="molecule type" value="Genomic_DNA"/>
</dbReference>
<dbReference type="InterPro" id="IPR013786">
    <property type="entry name" value="AcylCoA_DH/ox_N"/>
</dbReference>
<dbReference type="Pfam" id="PF02771">
    <property type="entry name" value="Acyl-CoA_dh_N"/>
    <property type="match status" value="1"/>
</dbReference>
<dbReference type="Gene3D" id="1.10.540.10">
    <property type="entry name" value="Acyl-CoA dehydrogenase/oxidase, N-terminal domain"/>
    <property type="match status" value="1"/>
</dbReference>
<feature type="domain" description="Acyl-CoA oxidase/dehydrogenase middle" evidence="8">
    <location>
        <begin position="118"/>
        <end position="205"/>
    </location>
</feature>
<sequence length="375" mass="38996">MDFNHTDDRRMLADTLGRFIAGQTDPMARAEAAKTAPGYDPAVWTRFAELGVIGALFGPDDGGFGGGGFDIMVVFEALGAGLVQAPFLSTLLAGRALAAAGGRADEIEALIAGTMVIAFAHQEGGAGYDLDHVATRAERNGNDWVLTGSKSVIADAEGATLLLVSARTSGEVGDRDGVSLFLVPVQASGLDVRGYPCVDGGRAAEVRLDGVTLPATALVGTEGDGTGSIADAVAAGLLALCAEALGAMAVVRDATLDYLRTRMQFGEAIGRNQALQHRMAALLIEIEQARSAVINAAAALDGPGNARERMLSAAKYTIGRTGTLVAEEAIQLHGGIGMTWELPMTHFAKRLMMIDHQLGDEDHHLARYAALSRAA</sequence>
<evidence type="ECO:0000256" key="1">
    <source>
        <dbReference type="ARBA" id="ARBA00001974"/>
    </source>
</evidence>
<evidence type="ECO:0000259" key="8">
    <source>
        <dbReference type="Pfam" id="PF02770"/>
    </source>
</evidence>
<dbReference type="SUPFAM" id="SSF56645">
    <property type="entry name" value="Acyl-CoA dehydrogenase NM domain-like"/>
    <property type="match status" value="1"/>
</dbReference>
<dbReference type="Proteomes" id="UP000318413">
    <property type="component" value="Unassembled WGS sequence"/>
</dbReference>
<dbReference type="CDD" id="cd00567">
    <property type="entry name" value="ACAD"/>
    <property type="match status" value="1"/>
</dbReference>
<dbReference type="InterPro" id="IPR006091">
    <property type="entry name" value="Acyl-CoA_Oxase/DH_mid-dom"/>
</dbReference>
<keyword evidence="4 6" id="KW-0274">FAD</keyword>
<comment type="similarity">
    <text evidence="2 6">Belongs to the acyl-CoA dehydrogenase family.</text>
</comment>
<dbReference type="PANTHER" id="PTHR43884">
    <property type="entry name" value="ACYL-COA DEHYDROGENASE"/>
    <property type="match status" value="1"/>
</dbReference>
<organism evidence="10 11">
    <name type="scientific">Sphingomonas oligophenolica</name>
    <dbReference type="NCBI Taxonomy" id="301154"/>
    <lineage>
        <taxon>Bacteria</taxon>
        <taxon>Pseudomonadati</taxon>
        <taxon>Pseudomonadota</taxon>
        <taxon>Alphaproteobacteria</taxon>
        <taxon>Sphingomonadales</taxon>
        <taxon>Sphingomonadaceae</taxon>
        <taxon>Sphingomonas</taxon>
    </lineage>
</organism>
<evidence type="ECO:0000256" key="2">
    <source>
        <dbReference type="ARBA" id="ARBA00009347"/>
    </source>
</evidence>
<comment type="caution">
    <text evidence="10">The sequence shown here is derived from an EMBL/GenBank/DDBJ whole genome shotgun (WGS) entry which is preliminary data.</text>
</comment>
<dbReference type="Pfam" id="PF00441">
    <property type="entry name" value="Acyl-CoA_dh_1"/>
    <property type="match status" value="1"/>
</dbReference>
<reference evidence="10 11" key="1">
    <citation type="journal article" date="2019" name="Environ. Microbiol.">
        <title>Species interactions and distinct microbial communities in high Arctic permafrost affected cryosols are associated with the CH4 and CO2 gas fluxes.</title>
        <authorList>
            <person name="Altshuler I."/>
            <person name="Hamel J."/>
            <person name="Turney S."/>
            <person name="Magnuson E."/>
            <person name="Levesque R."/>
            <person name="Greer C."/>
            <person name="Whyte L.G."/>
        </authorList>
    </citation>
    <scope>NUCLEOTIDE SEQUENCE [LARGE SCALE GENOMIC DNA]</scope>
    <source>
        <strain evidence="10 11">S5.1</strain>
    </source>
</reference>
<dbReference type="Pfam" id="PF02770">
    <property type="entry name" value="Acyl-CoA_dh_M"/>
    <property type="match status" value="1"/>
</dbReference>
<dbReference type="InterPro" id="IPR009100">
    <property type="entry name" value="AcylCoA_DH/oxidase_NM_dom_sf"/>
</dbReference>
<comment type="cofactor">
    <cofactor evidence="1 6">
        <name>FAD</name>
        <dbReference type="ChEBI" id="CHEBI:57692"/>
    </cofactor>
</comment>
<evidence type="ECO:0000256" key="5">
    <source>
        <dbReference type="ARBA" id="ARBA00023002"/>
    </source>
</evidence>
<feature type="domain" description="Acyl-CoA dehydrogenase/oxidase C-terminal" evidence="7">
    <location>
        <begin position="223"/>
        <end position="354"/>
    </location>
</feature>
<dbReference type="InterPro" id="IPR037069">
    <property type="entry name" value="AcylCoA_DH/ox_N_sf"/>
</dbReference>